<dbReference type="Pfam" id="PF25781">
    <property type="entry name" value="TPR_TEX10"/>
    <property type="match status" value="1"/>
</dbReference>
<dbReference type="InterPro" id="IPR011989">
    <property type="entry name" value="ARM-like"/>
</dbReference>
<evidence type="ECO:0000256" key="1">
    <source>
        <dbReference type="ARBA" id="ARBA00004604"/>
    </source>
</evidence>
<keyword evidence="5" id="KW-1133">Transmembrane helix</keyword>
<name>A0ABP0YS54_9ROSI</name>
<organism evidence="8 9">
    <name type="scientific">Citrullus colocynthis</name>
    <name type="common">colocynth</name>
    <dbReference type="NCBI Taxonomy" id="252529"/>
    <lineage>
        <taxon>Eukaryota</taxon>
        <taxon>Viridiplantae</taxon>
        <taxon>Streptophyta</taxon>
        <taxon>Embryophyta</taxon>
        <taxon>Tracheophyta</taxon>
        <taxon>Spermatophyta</taxon>
        <taxon>Magnoliopsida</taxon>
        <taxon>eudicotyledons</taxon>
        <taxon>Gunneridae</taxon>
        <taxon>Pentapetalae</taxon>
        <taxon>rosids</taxon>
        <taxon>fabids</taxon>
        <taxon>Cucurbitales</taxon>
        <taxon>Cucurbitaceae</taxon>
        <taxon>Benincaseae</taxon>
        <taxon>Citrullus</taxon>
    </lineage>
</organism>
<keyword evidence="9" id="KW-1185">Reference proteome</keyword>
<evidence type="ECO:0000313" key="8">
    <source>
        <dbReference type="EMBL" id="CAK9322782.1"/>
    </source>
</evidence>
<dbReference type="InterPro" id="IPR024679">
    <property type="entry name" value="Ipi1_N"/>
</dbReference>
<comment type="similarity">
    <text evidence="3">Belongs to the IPI1/TEX10 family.</text>
</comment>
<gene>
    <name evidence="8" type="ORF">CITCOLO1_LOCUS14945</name>
</gene>
<keyword evidence="5" id="KW-0472">Membrane</keyword>
<evidence type="ECO:0000256" key="2">
    <source>
        <dbReference type="ARBA" id="ARBA00004642"/>
    </source>
</evidence>
<dbReference type="EMBL" id="OZ021739">
    <property type="protein sequence ID" value="CAK9322782.1"/>
    <property type="molecule type" value="Genomic_DNA"/>
</dbReference>
<evidence type="ECO:0000313" key="9">
    <source>
        <dbReference type="Proteomes" id="UP001642487"/>
    </source>
</evidence>
<feature type="domain" description="Pre-rRNA-processing protein Ipi1 N-terminal" evidence="6">
    <location>
        <begin position="163"/>
        <end position="225"/>
    </location>
</feature>
<evidence type="ECO:0000259" key="7">
    <source>
        <dbReference type="Pfam" id="PF25781"/>
    </source>
</evidence>
<dbReference type="Proteomes" id="UP001642487">
    <property type="component" value="Chromosome 5"/>
</dbReference>
<dbReference type="SUPFAM" id="SSF48371">
    <property type="entry name" value="ARM repeat"/>
    <property type="match status" value="1"/>
</dbReference>
<keyword evidence="5" id="KW-0812">Transmembrane</keyword>
<evidence type="ECO:0000256" key="5">
    <source>
        <dbReference type="SAM" id="Phobius"/>
    </source>
</evidence>
<accession>A0ABP0YS54</accession>
<reference evidence="8 9" key="1">
    <citation type="submission" date="2024-03" db="EMBL/GenBank/DDBJ databases">
        <authorList>
            <person name="Gkanogiannis A."/>
            <person name="Becerra Lopez-Lavalle L."/>
        </authorList>
    </citation>
    <scope>NUCLEOTIDE SEQUENCE [LARGE SCALE GENOMIC DNA]</scope>
</reference>
<dbReference type="PANTHER" id="PTHR16056">
    <property type="entry name" value="REGULATOR OF MICROTUBULE DYNAMICS PROTEIN"/>
    <property type="match status" value="1"/>
</dbReference>
<keyword evidence="4" id="KW-0539">Nucleus</keyword>
<dbReference type="InterPro" id="IPR016024">
    <property type="entry name" value="ARM-type_fold"/>
</dbReference>
<feature type="transmembrane region" description="Helical" evidence="5">
    <location>
        <begin position="162"/>
        <end position="181"/>
    </location>
</feature>
<evidence type="ECO:0008006" key="10">
    <source>
        <dbReference type="Google" id="ProtNLM"/>
    </source>
</evidence>
<dbReference type="InterPro" id="IPR057949">
    <property type="entry name" value="TPR_TEX10"/>
</dbReference>
<evidence type="ECO:0000259" key="6">
    <source>
        <dbReference type="Pfam" id="PF12333"/>
    </source>
</evidence>
<dbReference type="Pfam" id="PF12333">
    <property type="entry name" value="Ipi1_N"/>
    <property type="match status" value="1"/>
</dbReference>
<dbReference type="PANTHER" id="PTHR16056:SF2">
    <property type="entry name" value="TESTIS-EXPRESSED PROTEIN 10"/>
    <property type="match status" value="1"/>
</dbReference>
<dbReference type="Gene3D" id="1.25.10.10">
    <property type="entry name" value="Leucine-rich Repeat Variant"/>
    <property type="match status" value="1"/>
</dbReference>
<feature type="domain" description="TEX10-like TPR repeats" evidence="7">
    <location>
        <begin position="513"/>
        <end position="708"/>
    </location>
</feature>
<proteinExistence type="inferred from homology"/>
<protein>
    <recommendedName>
        <fullName evidence="10">Pre-rRNA-processing protein Ipi1 N-terminal domain-containing protein</fullName>
    </recommendedName>
</protein>
<evidence type="ECO:0000256" key="4">
    <source>
        <dbReference type="ARBA" id="ARBA00023242"/>
    </source>
</evidence>
<evidence type="ECO:0000256" key="3">
    <source>
        <dbReference type="ARBA" id="ARBA00006427"/>
    </source>
</evidence>
<comment type="subcellular location">
    <subcellularLocation>
        <location evidence="1">Nucleus</location>
        <location evidence="1">Nucleolus</location>
    </subcellularLocation>
    <subcellularLocation>
        <location evidence="2">Nucleus</location>
        <location evidence="2">Nucleoplasm</location>
    </subcellularLocation>
</comment>
<sequence>MSAYSQFCDDITKEKTSMVRSKAASKKQKKSGIDFKKIKRKIGRKLPPPKNATNTEIKSKAIILPEQSVASEKAGLAVNKKGLTLKELLQQTSHYNAKIRKGALVGIRDLFIKYPAELRLHRYTVIEKLRERIDDGDKVVRETLYQLLKSVIFPGCKEENQGLFISLLMGYIFNAMIHLSIDVRMMAFKFFELLVEYYPSSFFLHADKILQNYAEILQKNQFYLQDKGKLKNALTGLVQCLSLLPCNKRGIGLSENIVADDGMLHAFEPHVPTESAGPCVINKKLEDLVLVLLNCFQEFMPVVHDVNLINAQIYDCILYVVRSIHLAVQYFFYGSENGKVESHSPCKGSDTRLEGTISSALLKKLLSVFPLNPLHHISGKEHDRLLTLNIVITEIFLHSIKCIKPPNAILETFLEFIESVMLGKIVSDTQSRKVVREKHVLPLLPFVPQLIAQVQNTWKFRLLQGFTHAFKDCHPESSLKLACLHVVEELLIPTGELSWIDTSFPEIVEHRVAWIRELPLLLILLGDNHSSCSEVVLRLLLHVGQASFLNSPLKWEYDNTQHPLQEFYHTSTAEGNKCYGPFTRLPKECQELSICCLYYFSYLDPLLLKSLASCCLCPELQPEIVFRIIEVLHSAYKVGHIQIADYISFCATLLSCFKVPPENGSVDAERNKVSKYETLKSITKVICSCLSQIGDNSLIKQTLAKVIVD</sequence>